<dbReference type="EMBL" id="JAFDVH010000001">
    <property type="protein sequence ID" value="KAG7492897.1"/>
    <property type="molecule type" value="Genomic_DNA"/>
</dbReference>
<evidence type="ECO:0000256" key="1">
    <source>
        <dbReference type="SAM" id="MobiDB-lite"/>
    </source>
</evidence>
<evidence type="ECO:0000313" key="3">
    <source>
        <dbReference type="Proteomes" id="UP001046870"/>
    </source>
</evidence>
<evidence type="ECO:0000313" key="2">
    <source>
        <dbReference type="EMBL" id="KAG7492897.1"/>
    </source>
</evidence>
<sequence length="129" mass="14034">MGPEGKALLHRCWSLRQEETGKPCGSLGWGGGHSTFSLRAARRYKARKELSISPCESVVAGEDAWAASRSAWSSSDRPCSSKPNLPNGGETHAHFEPASNTSQKQHPRGHIQKKDPLTWLLGSLALDML</sequence>
<feature type="region of interest" description="Disordered" evidence="1">
    <location>
        <begin position="70"/>
        <end position="114"/>
    </location>
</feature>
<comment type="caution">
    <text evidence="2">The sequence shown here is derived from an EMBL/GenBank/DDBJ whole genome shotgun (WGS) entry which is preliminary data.</text>
</comment>
<gene>
    <name evidence="2" type="ORF">MATL_G00019770</name>
</gene>
<dbReference type="AlphaFoldDB" id="A0A9D3TF60"/>
<accession>A0A9D3TF60</accession>
<name>A0A9D3TF60_MEGAT</name>
<reference evidence="2" key="1">
    <citation type="submission" date="2021-01" db="EMBL/GenBank/DDBJ databases">
        <authorList>
            <person name="Zahm M."/>
            <person name="Roques C."/>
            <person name="Cabau C."/>
            <person name="Klopp C."/>
            <person name="Donnadieu C."/>
            <person name="Jouanno E."/>
            <person name="Lampietro C."/>
            <person name="Louis A."/>
            <person name="Herpin A."/>
            <person name="Echchiki A."/>
            <person name="Berthelot C."/>
            <person name="Parey E."/>
            <person name="Roest-Crollius H."/>
            <person name="Braasch I."/>
            <person name="Postlethwait J."/>
            <person name="Bobe J."/>
            <person name="Montfort J."/>
            <person name="Bouchez O."/>
            <person name="Begum T."/>
            <person name="Mejri S."/>
            <person name="Adams A."/>
            <person name="Chen W.-J."/>
            <person name="Guiguen Y."/>
        </authorList>
    </citation>
    <scope>NUCLEOTIDE SEQUENCE</scope>
    <source>
        <strain evidence="2">YG-15Mar2019-1</strain>
        <tissue evidence="2">Brain</tissue>
    </source>
</reference>
<dbReference type="Proteomes" id="UP001046870">
    <property type="component" value="Chromosome 1"/>
</dbReference>
<protein>
    <submittedName>
        <fullName evidence="2">Uncharacterized protein</fullName>
    </submittedName>
</protein>
<keyword evidence="3" id="KW-1185">Reference proteome</keyword>
<proteinExistence type="predicted"/>
<organism evidence="2 3">
    <name type="scientific">Megalops atlanticus</name>
    <name type="common">Tarpon</name>
    <name type="synonym">Clupea gigantea</name>
    <dbReference type="NCBI Taxonomy" id="7932"/>
    <lineage>
        <taxon>Eukaryota</taxon>
        <taxon>Metazoa</taxon>
        <taxon>Chordata</taxon>
        <taxon>Craniata</taxon>
        <taxon>Vertebrata</taxon>
        <taxon>Euteleostomi</taxon>
        <taxon>Actinopterygii</taxon>
        <taxon>Neopterygii</taxon>
        <taxon>Teleostei</taxon>
        <taxon>Elopiformes</taxon>
        <taxon>Megalopidae</taxon>
        <taxon>Megalops</taxon>
    </lineage>
</organism>